<protein>
    <submittedName>
        <fullName evidence="2">Unannotated protein</fullName>
    </submittedName>
</protein>
<organism evidence="2">
    <name type="scientific">freshwater metagenome</name>
    <dbReference type="NCBI Taxonomy" id="449393"/>
    <lineage>
        <taxon>unclassified sequences</taxon>
        <taxon>metagenomes</taxon>
        <taxon>ecological metagenomes</taxon>
    </lineage>
</organism>
<dbReference type="GO" id="GO:0006352">
    <property type="term" value="P:DNA-templated transcription initiation"/>
    <property type="evidence" value="ECO:0007669"/>
    <property type="project" value="InterPro"/>
</dbReference>
<dbReference type="Gene3D" id="1.20.140.160">
    <property type="match status" value="1"/>
</dbReference>
<evidence type="ECO:0000256" key="1">
    <source>
        <dbReference type="SAM" id="MobiDB-lite"/>
    </source>
</evidence>
<dbReference type="GO" id="GO:0003700">
    <property type="term" value="F:DNA-binding transcription factor activity"/>
    <property type="evidence" value="ECO:0007669"/>
    <property type="project" value="InterPro"/>
</dbReference>
<dbReference type="EMBL" id="CAEZYQ010000004">
    <property type="protein sequence ID" value="CAB4733586.1"/>
    <property type="molecule type" value="Genomic_DNA"/>
</dbReference>
<dbReference type="SUPFAM" id="SSF88946">
    <property type="entry name" value="Sigma2 domain of RNA polymerase sigma factors"/>
    <property type="match status" value="1"/>
</dbReference>
<dbReference type="AlphaFoldDB" id="A0A6J6SF95"/>
<evidence type="ECO:0000313" key="2">
    <source>
        <dbReference type="EMBL" id="CAB4733586.1"/>
    </source>
</evidence>
<reference evidence="2" key="1">
    <citation type="submission" date="2020-05" db="EMBL/GenBank/DDBJ databases">
        <authorList>
            <person name="Chiriac C."/>
            <person name="Salcher M."/>
            <person name="Ghai R."/>
            <person name="Kavagutti S V."/>
        </authorList>
    </citation>
    <scope>NUCLEOTIDE SEQUENCE</scope>
</reference>
<dbReference type="InterPro" id="IPR013325">
    <property type="entry name" value="RNA_pol_sigma_r2"/>
</dbReference>
<feature type="region of interest" description="Disordered" evidence="1">
    <location>
        <begin position="204"/>
        <end position="235"/>
    </location>
</feature>
<gene>
    <name evidence="2" type="ORF">UFOPK2761_00689</name>
</gene>
<accession>A0A6J6SF95</accession>
<proteinExistence type="predicted"/>
<sequence>MSSEEEFDAFYRDARDRLLVQTFALTGDVRVARSAVRDAFVEAWHHWRKVSRHADPEDWVRPHAWQHAHRRHVARPWHREKGLDPEVAATLEALAKITHTQRRVLLLTHLASVRLEDMAHEVGLTVEDTTRELQTATSQLAVHRGSPTTAVPLLLRSLLETPPEVRWPRVSIIRRSGATRRRTHTTIGAVAAVAAVALTGALVSEPGGARPTLDRAAVGSVSAPRPSSTPAPEDAQVLPTSAMVAVDRVAELLPGRGWEETRTHDNTHGDGLVMPCQQARYADPRLVDALVREIRTPRGAEPRRSVVATTEASRSTAAARAAMARLGDWFARCADGGRTQLLDTSTVQGLGADAVQLVLRDWDDPVTTTVVGMARSGRFVVTTASSVRSARVELPRLQAQLLATAVAGVCDLDGGGRCPDDSRAPELRPRDPLPAGDPATMIVETDLPPVSGVDAPWVGTDPEPVGGDNVAATRCDRTSFAGRVGGQPFRRATTRTFLIPEARLPVEFGLTETVGLLPAPQARTFVSDIRRKMSTCSDRDLGTEVLTAASRTGAAEELAVWHVTVEVSETRSVKYYMAVARSGGQVLQLGFIPAPGVEMDRGAFLALAERGLQRLRSGA</sequence>
<name>A0A6J6SF95_9ZZZZ</name>